<dbReference type="Gene3D" id="2.30.42.10">
    <property type="match status" value="1"/>
</dbReference>
<dbReference type="InterPro" id="IPR040325">
    <property type="entry name" value="RIMBP1/2/3"/>
</dbReference>
<feature type="transmembrane region" description="Helical" evidence="4">
    <location>
        <begin position="770"/>
        <end position="791"/>
    </location>
</feature>
<reference evidence="7 8" key="1">
    <citation type="submission" date="2018-11" db="EMBL/GenBank/DDBJ databases">
        <authorList>
            <consortium name="Pathogen Informatics"/>
        </authorList>
    </citation>
    <scope>NUCLEOTIDE SEQUENCE [LARGE SCALE GENOMIC DNA]</scope>
</reference>
<feature type="compositionally biased region" description="Acidic residues" evidence="3">
    <location>
        <begin position="609"/>
        <end position="621"/>
    </location>
</feature>
<feature type="compositionally biased region" description="Basic and acidic residues" evidence="3">
    <location>
        <begin position="260"/>
        <end position="269"/>
    </location>
</feature>
<organism evidence="7 8">
    <name type="scientific">Rodentolepis nana</name>
    <name type="common">Dwarf tapeworm</name>
    <name type="synonym">Hymenolepis nana</name>
    <dbReference type="NCBI Taxonomy" id="102285"/>
    <lineage>
        <taxon>Eukaryota</taxon>
        <taxon>Metazoa</taxon>
        <taxon>Spiralia</taxon>
        <taxon>Lophotrochozoa</taxon>
        <taxon>Platyhelminthes</taxon>
        <taxon>Cestoda</taxon>
        <taxon>Eucestoda</taxon>
        <taxon>Cyclophyllidea</taxon>
        <taxon>Hymenolepididae</taxon>
        <taxon>Rodentolepis</taxon>
    </lineage>
</organism>
<dbReference type="OrthoDB" id="4158657at2759"/>
<dbReference type="PRINTS" id="PR00452">
    <property type="entry name" value="SH3DOMAIN"/>
</dbReference>
<keyword evidence="4" id="KW-0812">Transmembrane</keyword>
<keyword evidence="4" id="KW-1133">Transmembrane helix</keyword>
<feature type="compositionally biased region" description="Polar residues" evidence="3">
    <location>
        <begin position="653"/>
        <end position="662"/>
    </location>
</feature>
<name>A0A3P7S9H0_RODNA</name>
<keyword evidence="8" id="KW-1185">Reference proteome</keyword>
<feature type="region of interest" description="Disordered" evidence="3">
    <location>
        <begin position="351"/>
        <end position="457"/>
    </location>
</feature>
<feature type="region of interest" description="Disordered" evidence="3">
    <location>
        <begin position="548"/>
        <end position="698"/>
    </location>
</feature>
<dbReference type="Pfam" id="PF07653">
    <property type="entry name" value="SH3_2"/>
    <property type="match status" value="1"/>
</dbReference>
<dbReference type="Proteomes" id="UP000278807">
    <property type="component" value="Unassembled WGS sequence"/>
</dbReference>
<evidence type="ECO:0000259" key="6">
    <source>
        <dbReference type="PROSITE" id="PS50106"/>
    </source>
</evidence>
<dbReference type="InterPro" id="IPR001478">
    <property type="entry name" value="PDZ"/>
</dbReference>
<dbReference type="Gene3D" id="2.30.30.40">
    <property type="entry name" value="SH3 Domains"/>
    <property type="match status" value="2"/>
</dbReference>
<dbReference type="InterPro" id="IPR001452">
    <property type="entry name" value="SH3_domain"/>
</dbReference>
<dbReference type="AlphaFoldDB" id="A0A3P7S9H0"/>
<dbReference type="PANTHER" id="PTHR14234:SF19">
    <property type="entry name" value="RIM-BINDING PROTEIN, ISOFORM F"/>
    <property type="match status" value="1"/>
</dbReference>
<feature type="compositionally biased region" description="Low complexity" evidence="3">
    <location>
        <begin position="366"/>
        <end position="377"/>
    </location>
</feature>
<dbReference type="FunFam" id="2.30.30.40:FF:000016">
    <property type="entry name" value="RIMS-binding protein 2 isoform X2"/>
    <property type="match status" value="1"/>
</dbReference>
<evidence type="ECO:0000256" key="1">
    <source>
        <dbReference type="ARBA" id="ARBA00022443"/>
    </source>
</evidence>
<proteinExistence type="predicted"/>
<gene>
    <name evidence="7" type="ORF">HNAJ_LOCUS9361</name>
</gene>
<protein>
    <recommendedName>
        <fullName evidence="9">SH3 domain-containing protein</fullName>
    </recommendedName>
</protein>
<dbReference type="SUPFAM" id="SSF50156">
    <property type="entry name" value="PDZ domain-like"/>
    <property type="match status" value="1"/>
</dbReference>
<feature type="region of interest" description="Disordered" evidence="3">
    <location>
        <begin position="251"/>
        <end position="272"/>
    </location>
</feature>
<dbReference type="InterPro" id="IPR036028">
    <property type="entry name" value="SH3-like_dom_sf"/>
</dbReference>
<dbReference type="SUPFAM" id="SSF50044">
    <property type="entry name" value="SH3-domain"/>
    <property type="match status" value="2"/>
</dbReference>
<dbReference type="GO" id="GO:0007274">
    <property type="term" value="P:neuromuscular synaptic transmission"/>
    <property type="evidence" value="ECO:0007669"/>
    <property type="project" value="TreeGrafter"/>
</dbReference>
<dbReference type="EMBL" id="UZAE01012586">
    <property type="protein sequence ID" value="VDO05810.1"/>
    <property type="molecule type" value="Genomic_DNA"/>
</dbReference>
<dbReference type="Pfam" id="PF14604">
    <property type="entry name" value="SH3_9"/>
    <property type="match status" value="1"/>
</dbReference>
<keyword evidence="4" id="KW-0472">Membrane</keyword>
<dbReference type="SMART" id="SM00326">
    <property type="entry name" value="SH3"/>
    <property type="match status" value="1"/>
</dbReference>
<feature type="domain" description="SH3" evidence="5">
    <location>
        <begin position="458"/>
        <end position="527"/>
    </location>
</feature>
<dbReference type="GO" id="GO:0045202">
    <property type="term" value="C:synapse"/>
    <property type="evidence" value="ECO:0007669"/>
    <property type="project" value="GOC"/>
</dbReference>
<dbReference type="PROSITE" id="PS50002">
    <property type="entry name" value="SH3"/>
    <property type="match status" value="1"/>
</dbReference>
<evidence type="ECO:0000256" key="3">
    <source>
        <dbReference type="SAM" id="MobiDB-lite"/>
    </source>
</evidence>
<evidence type="ECO:0000256" key="2">
    <source>
        <dbReference type="PROSITE-ProRule" id="PRU00192"/>
    </source>
</evidence>
<feature type="compositionally biased region" description="Basic and acidic residues" evidence="3">
    <location>
        <begin position="681"/>
        <end position="692"/>
    </location>
</feature>
<feature type="compositionally biased region" description="Polar residues" evidence="3">
    <location>
        <begin position="390"/>
        <end position="407"/>
    </location>
</feature>
<keyword evidence="1 2" id="KW-0728">SH3 domain</keyword>
<dbReference type="PANTHER" id="PTHR14234">
    <property type="entry name" value="RIM BINDING PROTEIN-RELATED"/>
    <property type="match status" value="1"/>
</dbReference>
<evidence type="ECO:0000313" key="7">
    <source>
        <dbReference type="EMBL" id="VDO05810.1"/>
    </source>
</evidence>
<feature type="domain" description="PDZ" evidence="6">
    <location>
        <begin position="109"/>
        <end position="214"/>
    </location>
</feature>
<dbReference type="PROSITE" id="PS50106">
    <property type="entry name" value="PDZ"/>
    <property type="match status" value="1"/>
</dbReference>
<evidence type="ECO:0000256" key="4">
    <source>
        <dbReference type="SAM" id="Phobius"/>
    </source>
</evidence>
<dbReference type="InterPro" id="IPR036034">
    <property type="entry name" value="PDZ_sf"/>
</dbReference>
<evidence type="ECO:0000313" key="8">
    <source>
        <dbReference type="Proteomes" id="UP000278807"/>
    </source>
</evidence>
<feature type="compositionally biased region" description="Basic and acidic residues" evidence="3">
    <location>
        <begin position="553"/>
        <end position="562"/>
    </location>
</feature>
<evidence type="ECO:0000259" key="5">
    <source>
        <dbReference type="PROSITE" id="PS50002"/>
    </source>
</evidence>
<evidence type="ECO:0008006" key="9">
    <source>
        <dbReference type="Google" id="ProtNLM"/>
    </source>
</evidence>
<accession>A0A3P7S9H0</accession>
<dbReference type="SMART" id="SM00228">
    <property type="entry name" value="PDZ"/>
    <property type="match status" value="1"/>
</dbReference>
<sequence length="860" mass="95570">MPVDYLYGLPGARDCVEEDEVCLEEEENGGDVDDAVFGIDEVGCLDYLLKRYPYNGSNPGSFLHPNTACGPVMDSVYANFPDNPNSTSSGFGNLPVGDYASTSSEKCFEVILQKQSSSDKFGLTLCYRPSDVQQDVTEVFISEYIGEGVVTSKEDHSGFNSKIEPGSVAHRSGQIMLGDRLLKIGDQEITSREHVMDLFQGCGLCAKITLTRQQHHWKQVPNRLPPSYSAPSYPDSTLDIGISNVAYAHLPDQDSGMGRTTDDSVRTEESSEQASSTVILLTMWNTDGYDLEACTGNIKSIAKLILKLLEVYGDCDEDGFYFGECNGRKGLVPSNMVCEASAEEVTEYLRRRGGSAGSGGRTERMNPSASSNLNSGPSLPPGQMTKPHRTSVQLHDQQHGQVDQSYHQQHRDHAGRASQTNRGKTRRNRTGRGDADHPRTPGGTSEMSRRKGGENQRSGQCIMEALYDYDPHIYSPNVDVETELKFRAGDRIVILSEMDEDGFYVGQLESSGRRGLVPSNFLRELPRSPHNGGGIESSFESHQKPVYGCRATLSRDQRDSRSRGASVTRSRLQSDDADIVAVAPSRGKFGRTREDLPRQLSRGHSHADELEDSDEEEEEDSMITSTVPPANPSDWVDSPDMKTPHTTVPVPSLSDSVPNTSALMPPTRIESDSIRGGSGRGKTDVEMGKESPDSDGQGGLIFMDINSNKHGKGIFDMLGESGYLLVSWSLWPKTCFFIPKIIVGLKEPDQPPPARLWEDRPIVVKVARYWLLWQLPIFSTGITMAIFHWLVRDWSPRFLKASAWFPWLLVPFELEILDEYRLRQEKSVSMVSLAFGPILNYTFRMNTRRLFALELFYRSM</sequence>